<sequence>MTALFTMLSFPNDSGPIYQETVAGRFPVEPFNTFSNFLFLAFTIYYARKVYPDYRNQLFLAYSLPVLFIGFIGGTVYHATRSHEIWLILDWLPILLLCLAVSVYFIFLSSRFLWQRIVLAVIVLLLVFGVRYIPFGKFQISVNYLGTASGLLLPLFVYLYKTHFKYWGSIVLAILSFGLALSFRVMDKFMDELEMGTHWLWHTFGAISVFFLMKYIYKSKNLPEPASPEGKGES</sequence>
<dbReference type="Proteomes" id="UP001262889">
    <property type="component" value="Unassembled WGS sequence"/>
</dbReference>
<evidence type="ECO:0008006" key="4">
    <source>
        <dbReference type="Google" id="ProtNLM"/>
    </source>
</evidence>
<keyword evidence="1" id="KW-1133">Transmembrane helix</keyword>
<keyword evidence="3" id="KW-1185">Reference proteome</keyword>
<reference evidence="2 3" key="1">
    <citation type="submission" date="2023-09" db="EMBL/GenBank/DDBJ databases">
        <authorList>
            <person name="Rey-Velasco X."/>
        </authorList>
    </citation>
    <scope>NUCLEOTIDE SEQUENCE [LARGE SCALE GENOMIC DNA]</scope>
    <source>
        <strain evidence="2 3">F363</strain>
    </source>
</reference>
<accession>A0ABU3C6M2</accession>
<feature type="transmembrane region" description="Helical" evidence="1">
    <location>
        <begin position="140"/>
        <end position="159"/>
    </location>
</feature>
<organism evidence="2 3">
    <name type="scientific">Autumnicola tepida</name>
    <dbReference type="NCBI Taxonomy" id="3075595"/>
    <lineage>
        <taxon>Bacteria</taxon>
        <taxon>Pseudomonadati</taxon>
        <taxon>Bacteroidota</taxon>
        <taxon>Flavobacteriia</taxon>
        <taxon>Flavobacteriales</taxon>
        <taxon>Flavobacteriaceae</taxon>
        <taxon>Autumnicola</taxon>
    </lineage>
</organism>
<keyword evidence="1" id="KW-0812">Transmembrane</keyword>
<gene>
    <name evidence="2" type="ORF">RM553_04005</name>
</gene>
<proteinExistence type="predicted"/>
<feature type="transmembrane region" description="Helical" evidence="1">
    <location>
        <begin position="113"/>
        <end position="134"/>
    </location>
</feature>
<dbReference type="EMBL" id="JAVRHQ010000003">
    <property type="protein sequence ID" value="MDT0641988.1"/>
    <property type="molecule type" value="Genomic_DNA"/>
</dbReference>
<evidence type="ECO:0000256" key="1">
    <source>
        <dbReference type="SAM" id="Phobius"/>
    </source>
</evidence>
<feature type="transmembrane region" description="Helical" evidence="1">
    <location>
        <begin position="59"/>
        <end position="79"/>
    </location>
</feature>
<feature type="transmembrane region" description="Helical" evidence="1">
    <location>
        <begin position="85"/>
        <end position="106"/>
    </location>
</feature>
<evidence type="ECO:0000313" key="3">
    <source>
        <dbReference type="Proteomes" id="UP001262889"/>
    </source>
</evidence>
<feature type="transmembrane region" description="Helical" evidence="1">
    <location>
        <begin position="198"/>
        <end position="217"/>
    </location>
</feature>
<name>A0ABU3C6M2_9FLAO</name>
<feature type="transmembrane region" description="Helical" evidence="1">
    <location>
        <begin position="166"/>
        <end position="186"/>
    </location>
</feature>
<protein>
    <recommendedName>
        <fullName evidence="4">Ceramidase</fullName>
    </recommendedName>
</protein>
<keyword evidence="1" id="KW-0472">Membrane</keyword>
<dbReference type="RefSeq" id="WP_311533663.1">
    <property type="nucleotide sequence ID" value="NZ_JAVRHQ010000003.1"/>
</dbReference>
<comment type="caution">
    <text evidence="2">The sequence shown here is derived from an EMBL/GenBank/DDBJ whole genome shotgun (WGS) entry which is preliminary data.</text>
</comment>
<evidence type="ECO:0000313" key="2">
    <source>
        <dbReference type="EMBL" id="MDT0641988.1"/>
    </source>
</evidence>